<reference evidence="2 3" key="2">
    <citation type="submission" date="2018-11" db="EMBL/GenBank/DDBJ databases">
        <authorList>
            <consortium name="Pathogen Informatics"/>
        </authorList>
    </citation>
    <scope>NUCLEOTIDE SEQUENCE [LARGE SCALE GENOMIC DNA]</scope>
</reference>
<feature type="compositionally biased region" description="Basic and acidic residues" evidence="1">
    <location>
        <begin position="1"/>
        <end position="23"/>
    </location>
</feature>
<dbReference type="WBParaSite" id="ASIM_0002021101-mRNA-1">
    <property type="protein sequence ID" value="ASIM_0002021101-mRNA-1"/>
    <property type="gene ID" value="ASIM_0002021101"/>
</dbReference>
<dbReference type="AlphaFoldDB" id="A0A0M3KGU7"/>
<keyword evidence="3" id="KW-1185">Reference proteome</keyword>
<feature type="compositionally biased region" description="Basic and acidic residues" evidence="1">
    <location>
        <begin position="84"/>
        <end position="95"/>
    </location>
</feature>
<gene>
    <name evidence="2" type="ORF">ASIM_LOCUS19596</name>
</gene>
<feature type="region of interest" description="Disordered" evidence="1">
    <location>
        <begin position="68"/>
        <end position="118"/>
    </location>
</feature>
<feature type="region of interest" description="Disordered" evidence="1">
    <location>
        <begin position="1"/>
        <end position="29"/>
    </location>
</feature>
<accession>A0A0M3KGU7</accession>
<evidence type="ECO:0000313" key="4">
    <source>
        <dbReference type="WBParaSite" id="ASIM_0002021101-mRNA-1"/>
    </source>
</evidence>
<evidence type="ECO:0000313" key="3">
    <source>
        <dbReference type="Proteomes" id="UP000267096"/>
    </source>
</evidence>
<evidence type="ECO:0000313" key="2">
    <source>
        <dbReference type="EMBL" id="VDK70740.1"/>
    </source>
</evidence>
<name>A0A0M3KGU7_ANISI</name>
<proteinExistence type="predicted"/>
<reference evidence="4" key="1">
    <citation type="submission" date="2017-02" db="UniProtKB">
        <authorList>
            <consortium name="WormBaseParasite"/>
        </authorList>
    </citation>
    <scope>IDENTIFICATION</scope>
</reference>
<dbReference type="Proteomes" id="UP000267096">
    <property type="component" value="Unassembled WGS sequence"/>
</dbReference>
<sequence>MYDVKEAGERAKAFRPQEQDYKSKLSMADARSTNADDYKAWNAQKPVIAKPPTNYQVTLQLLISIQRKDLQPNRPAKRNSFQRNSKDRNQSDLHQPELGYDPGSSTLPALTNLILQKK</sequence>
<organism evidence="4">
    <name type="scientific">Anisakis simplex</name>
    <name type="common">Herring worm</name>
    <dbReference type="NCBI Taxonomy" id="6269"/>
    <lineage>
        <taxon>Eukaryota</taxon>
        <taxon>Metazoa</taxon>
        <taxon>Ecdysozoa</taxon>
        <taxon>Nematoda</taxon>
        <taxon>Chromadorea</taxon>
        <taxon>Rhabditida</taxon>
        <taxon>Spirurina</taxon>
        <taxon>Ascaridomorpha</taxon>
        <taxon>Ascaridoidea</taxon>
        <taxon>Anisakidae</taxon>
        <taxon>Anisakis</taxon>
        <taxon>Anisakis simplex complex</taxon>
    </lineage>
</organism>
<evidence type="ECO:0000256" key="1">
    <source>
        <dbReference type="SAM" id="MobiDB-lite"/>
    </source>
</evidence>
<protein>
    <submittedName>
        <fullName evidence="2 4">Uncharacterized protein</fullName>
    </submittedName>
</protein>
<dbReference type="EMBL" id="UYRR01037549">
    <property type="protein sequence ID" value="VDK70740.1"/>
    <property type="molecule type" value="Genomic_DNA"/>
</dbReference>